<dbReference type="OrthoDB" id="6079372at2"/>
<reference evidence="2 3" key="1">
    <citation type="submission" date="2018-03" db="EMBL/GenBank/DDBJ databases">
        <title>Aquarubrobacter algicola gen. nov., sp. nov., a novel actinobacterium isolated from shallow eutrophic lake during the end of cyanobacterial harmful algal blooms.</title>
        <authorList>
            <person name="Chun S.J."/>
        </authorList>
    </citation>
    <scope>NUCLEOTIDE SEQUENCE [LARGE SCALE GENOMIC DNA]</scope>
    <source>
        <strain evidence="2 3">Seoho-28</strain>
    </source>
</reference>
<dbReference type="CDD" id="cd03443">
    <property type="entry name" value="PaaI_thioesterase"/>
    <property type="match status" value="1"/>
</dbReference>
<dbReference type="RefSeq" id="WP_107568890.1">
    <property type="nucleotide sequence ID" value="NZ_PYYB01000001.1"/>
</dbReference>
<dbReference type="Proteomes" id="UP000240739">
    <property type="component" value="Unassembled WGS sequence"/>
</dbReference>
<gene>
    <name evidence="2" type="ORF">C7Y72_11650</name>
</gene>
<dbReference type="EMBL" id="PYYB01000001">
    <property type="protein sequence ID" value="PTL60245.1"/>
    <property type="molecule type" value="Genomic_DNA"/>
</dbReference>
<dbReference type="SUPFAM" id="SSF54637">
    <property type="entry name" value="Thioesterase/thiol ester dehydrase-isomerase"/>
    <property type="match status" value="1"/>
</dbReference>
<name>A0A2T4ULZ1_9ACTN</name>
<dbReference type="Pfam" id="PF03061">
    <property type="entry name" value="4HBT"/>
    <property type="match status" value="1"/>
</dbReference>
<evidence type="ECO:0000259" key="1">
    <source>
        <dbReference type="Pfam" id="PF03061"/>
    </source>
</evidence>
<dbReference type="Gene3D" id="3.10.129.10">
    <property type="entry name" value="Hotdog Thioesterase"/>
    <property type="match status" value="1"/>
</dbReference>
<dbReference type="InterPro" id="IPR029069">
    <property type="entry name" value="HotDog_dom_sf"/>
</dbReference>
<organism evidence="2 3">
    <name type="scientific">Paraconexibacter algicola</name>
    <dbReference type="NCBI Taxonomy" id="2133960"/>
    <lineage>
        <taxon>Bacteria</taxon>
        <taxon>Bacillati</taxon>
        <taxon>Actinomycetota</taxon>
        <taxon>Thermoleophilia</taxon>
        <taxon>Solirubrobacterales</taxon>
        <taxon>Paraconexibacteraceae</taxon>
        <taxon>Paraconexibacter</taxon>
    </lineage>
</organism>
<sequence>MTDRPDPAALAARFATVLEVPVHRALEVRFADPDDPTQGLLLPVRGLALNPQRVLHGGLVPTLLDVAAYLTVVPHLRPGTNAVTHTAQASLARAVPEGATVRFVGHLDRIGRTLAFCGARAYDGDRLVATGTLVKSIVPLPDGSARDA</sequence>
<feature type="domain" description="Thioesterase" evidence="1">
    <location>
        <begin position="54"/>
        <end position="128"/>
    </location>
</feature>
<evidence type="ECO:0000313" key="2">
    <source>
        <dbReference type="EMBL" id="PTL60245.1"/>
    </source>
</evidence>
<comment type="caution">
    <text evidence="2">The sequence shown here is derived from an EMBL/GenBank/DDBJ whole genome shotgun (WGS) entry which is preliminary data.</text>
</comment>
<dbReference type="InterPro" id="IPR006683">
    <property type="entry name" value="Thioestr_dom"/>
</dbReference>
<dbReference type="AlphaFoldDB" id="A0A2T4ULZ1"/>
<proteinExistence type="predicted"/>
<accession>A0A2T4ULZ1</accession>
<keyword evidence="3" id="KW-1185">Reference proteome</keyword>
<evidence type="ECO:0000313" key="3">
    <source>
        <dbReference type="Proteomes" id="UP000240739"/>
    </source>
</evidence>
<protein>
    <submittedName>
        <fullName evidence="2">PaaI family thioesterase</fullName>
    </submittedName>
</protein>